<keyword evidence="6 8" id="KW-1133">Transmembrane helix</keyword>
<dbReference type="STRING" id="1715692.RUE5091_01023"/>
<keyword evidence="7 8" id="KW-0472">Membrane</keyword>
<dbReference type="AlphaFoldDB" id="A0A0P1I547"/>
<dbReference type="PANTHER" id="PTHR42929">
    <property type="entry name" value="INNER MEMBRANE ABC TRANSPORTER PERMEASE PROTEIN YDCU-RELATED-RELATED"/>
    <property type="match status" value="1"/>
</dbReference>
<dbReference type="Proteomes" id="UP000051260">
    <property type="component" value="Unassembled WGS sequence"/>
</dbReference>
<evidence type="ECO:0000313" key="10">
    <source>
        <dbReference type="EMBL" id="CUJ90757.1"/>
    </source>
</evidence>
<dbReference type="PROSITE" id="PS50928">
    <property type="entry name" value="ABC_TM1"/>
    <property type="match status" value="1"/>
</dbReference>
<feature type="transmembrane region" description="Helical" evidence="8">
    <location>
        <begin position="138"/>
        <end position="156"/>
    </location>
</feature>
<evidence type="ECO:0000256" key="4">
    <source>
        <dbReference type="ARBA" id="ARBA00022475"/>
    </source>
</evidence>
<evidence type="ECO:0000256" key="2">
    <source>
        <dbReference type="ARBA" id="ARBA00007069"/>
    </source>
</evidence>
<evidence type="ECO:0000313" key="11">
    <source>
        <dbReference type="Proteomes" id="UP000051260"/>
    </source>
</evidence>
<dbReference type="OrthoDB" id="9807047at2"/>
<keyword evidence="3 8" id="KW-0813">Transport</keyword>
<keyword evidence="5 8" id="KW-0812">Transmembrane</keyword>
<reference evidence="11" key="1">
    <citation type="submission" date="2015-09" db="EMBL/GenBank/DDBJ databases">
        <authorList>
            <person name="Rodrigo-Torres L."/>
            <person name="Arahal D.R."/>
        </authorList>
    </citation>
    <scope>NUCLEOTIDE SEQUENCE [LARGE SCALE GENOMIC DNA]</scope>
    <source>
        <strain evidence="11">CECT 5091</strain>
    </source>
</reference>
<comment type="subcellular location">
    <subcellularLocation>
        <location evidence="1 8">Cell membrane</location>
        <topology evidence="1 8">Multi-pass membrane protein</topology>
    </subcellularLocation>
</comment>
<keyword evidence="4" id="KW-1003">Cell membrane</keyword>
<feature type="transmembrane region" description="Helical" evidence="8">
    <location>
        <begin position="34"/>
        <end position="53"/>
    </location>
</feature>
<feature type="transmembrane region" description="Helical" evidence="8">
    <location>
        <begin position="189"/>
        <end position="209"/>
    </location>
</feature>
<dbReference type="SUPFAM" id="SSF161098">
    <property type="entry name" value="MetI-like"/>
    <property type="match status" value="1"/>
</dbReference>
<evidence type="ECO:0000256" key="5">
    <source>
        <dbReference type="ARBA" id="ARBA00022692"/>
    </source>
</evidence>
<name>A0A0P1I547_9RHOB</name>
<dbReference type="GO" id="GO:0055085">
    <property type="term" value="P:transmembrane transport"/>
    <property type="evidence" value="ECO:0007669"/>
    <property type="project" value="InterPro"/>
</dbReference>
<dbReference type="Gene3D" id="1.10.3720.10">
    <property type="entry name" value="MetI-like"/>
    <property type="match status" value="1"/>
</dbReference>
<feature type="transmembrane region" description="Helical" evidence="8">
    <location>
        <begin position="109"/>
        <end position="129"/>
    </location>
</feature>
<evidence type="ECO:0000256" key="1">
    <source>
        <dbReference type="ARBA" id="ARBA00004651"/>
    </source>
</evidence>
<gene>
    <name evidence="10" type="primary">potH_1</name>
    <name evidence="10" type="ORF">RUE5091_01023</name>
</gene>
<evidence type="ECO:0000256" key="3">
    <source>
        <dbReference type="ARBA" id="ARBA00022448"/>
    </source>
</evidence>
<feature type="transmembrane region" description="Helical" evidence="8">
    <location>
        <begin position="288"/>
        <end position="309"/>
    </location>
</feature>
<organism evidence="10 11">
    <name type="scientific">Ruegeria denitrificans</name>
    <dbReference type="NCBI Taxonomy" id="1715692"/>
    <lineage>
        <taxon>Bacteria</taxon>
        <taxon>Pseudomonadati</taxon>
        <taxon>Pseudomonadota</taxon>
        <taxon>Alphaproteobacteria</taxon>
        <taxon>Rhodobacterales</taxon>
        <taxon>Roseobacteraceae</taxon>
        <taxon>Ruegeria</taxon>
    </lineage>
</organism>
<proteinExistence type="inferred from homology"/>
<evidence type="ECO:0000259" key="9">
    <source>
        <dbReference type="PROSITE" id="PS50928"/>
    </source>
</evidence>
<dbReference type="InterPro" id="IPR000515">
    <property type="entry name" value="MetI-like"/>
</dbReference>
<feature type="transmembrane region" description="Helical" evidence="8">
    <location>
        <begin position="236"/>
        <end position="256"/>
    </location>
</feature>
<accession>A0A0P1I547</accession>
<dbReference type="CDD" id="cd06261">
    <property type="entry name" value="TM_PBP2"/>
    <property type="match status" value="1"/>
</dbReference>
<protein>
    <submittedName>
        <fullName evidence="10">Putrescine transport system permease protein PotH</fullName>
    </submittedName>
</protein>
<dbReference type="EMBL" id="CYUD01000003">
    <property type="protein sequence ID" value="CUJ90757.1"/>
    <property type="molecule type" value="Genomic_DNA"/>
</dbReference>
<dbReference type="GO" id="GO:0005886">
    <property type="term" value="C:plasma membrane"/>
    <property type="evidence" value="ECO:0007669"/>
    <property type="project" value="UniProtKB-SubCell"/>
</dbReference>
<comment type="similarity">
    <text evidence="2">Belongs to the binding-protein-dependent transport system permease family. CysTW subfamily.</text>
</comment>
<dbReference type="PANTHER" id="PTHR42929:SF3">
    <property type="entry name" value="PUTRESCINE TRANSPORT SYSTEM PERMEASE PROTEIN POTH"/>
    <property type="match status" value="1"/>
</dbReference>
<keyword evidence="11" id="KW-1185">Reference proteome</keyword>
<dbReference type="InterPro" id="IPR035906">
    <property type="entry name" value="MetI-like_sf"/>
</dbReference>
<feature type="domain" description="ABC transmembrane type-1" evidence="9">
    <location>
        <begin position="103"/>
        <end position="309"/>
    </location>
</feature>
<evidence type="ECO:0000256" key="7">
    <source>
        <dbReference type="ARBA" id="ARBA00023136"/>
    </source>
</evidence>
<dbReference type="Pfam" id="PF00528">
    <property type="entry name" value="BPD_transp_1"/>
    <property type="match status" value="1"/>
</dbReference>
<evidence type="ECO:0000256" key="8">
    <source>
        <dbReference type="RuleBase" id="RU363032"/>
    </source>
</evidence>
<evidence type="ECO:0000256" key="6">
    <source>
        <dbReference type="ARBA" id="ARBA00022989"/>
    </source>
</evidence>
<sequence>MTDFTEDMPEPLPVKQLPISRQFMRRIQNRWRQIVTVVPFLWLLVFFLAPFFIVAKISLAELAIASPPFTSLIEWTGDGIMTIRLVFDNFVYIWEDSLYFDTYVNSLKISVTSTFLCLLFGYPIAYAIVRSGPVAKPLLLFAIILPFWTSFLLRVYSWMGLLADQGTINNLLIALGIIDEPIRMLYTEFAVYIGIVYTYMPFMILPLYANMEKLDNSLNEAAADLGSRPTNTFFKITLPLTMPGIVAGSLLVFIPATGEYVIPDLLGGGNVQMIGRVLYNEFSRNSDWPVAAAVAIVLLIILVLPIMVFQHYQGKASEEQ</sequence>